<feature type="region of interest" description="Disordered" evidence="1">
    <location>
        <begin position="154"/>
        <end position="185"/>
    </location>
</feature>
<dbReference type="OrthoDB" id="626167at2759"/>
<accession>A0A8H7ISF7</accession>
<sequence>MVVRGVSDYADSHRSDVWRSHAAGNAAVFTRELLCGVQPGTVKEMEGSNEESQLAQLIEHVASEGCRRLAVYSLGGCGKTTLILETAYQTREQHLTRVVFWVPAVSQASFEQAYRQIGTLLRIPGIAHAKADVKEVKLAESDIVALSELEQQEATEIRRPGQVPADQESGGGDVVHLIQPDPGAR</sequence>
<keyword evidence="3" id="KW-1185">Reference proteome</keyword>
<evidence type="ECO:0008006" key="4">
    <source>
        <dbReference type="Google" id="ProtNLM"/>
    </source>
</evidence>
<evidence type="ECO:0000313" key="3">
    <source>
        <dbReference type="Proteomes" id="UP000651452"/>
    </source>
</evidence>
<dbReference type="GO" id="GO:0003824">
    <property type="term" value="F:catalytic activity"/>
    <property type="evidence" value="ECO:0007669"/>
    <property type="project" value="InterPro"/>
</dbReference>
<dbReference type="SUPFAM" id="SSF52540">
    <property type="entry name" value="P-loop containing nucleoside triphosphate hydrolases"/>
    <property type="match status" value="1"/>
</dbReference>
<dbReference type="AlphaFoldDB" id="A0A8H7ISF7"/>
<protein>
    <recommendedName>
        <fullName evidence="4">NB-ARC domain-containing protein</fullName>
    </recommendedName>
</protein>
<reference evidence="2" key="1">
    <citation type="submission" date="2018-12" db="EMBL/GenBank/DDBJ databases">
        <authorList>
            <person name="Syme R.A."/>
            <person name="Farfan-Caceres L."/>
            <person name="Lichtenzveig J."/>
        </authorList>
    </citation>
    <scope>NUCLEOTIDE SEQUENCE</scope>
    <source>
        <strain evidence="2">Al4</strain>
    </source>
</reference>
<gene>
    <name evidence="2" type="ORF">EKO04_011613</name>
</gene>
<evidence type="ECO:0000256" key="1">
    <source>
        <dbReference type="SAM" id="MobiDB-lite"/>
    </source>
</evidence>
<dbReference type="PANTHER" id="PTHR46082:SF10">
    <property type="entry name" value="NB-ARC DOMAIN-CONTAINING PROTEIN"/>
    <property type="match status" value="1"/>
</dbReference>
<reference evidence="2" key="2">
    <citation type="submission" date="2020-09" db="EMBL/GenBank/DDBJ databases">
        <title>Reference genome assembly for Australian Ascochyta lentis isolate Al4.</title>
        <authorList>
            <person name="Lee R.C."/>
            <person name="Farfan-Caceres L.M."/>
            <person name="Debler J.W."/>
            <person name="Williams A.H."/>
            <person name="Henares B.M."/>
        </authorList>
    </citation>
    <scope>NUCLEOTIDE SEQUENCE</scope>
    <source>
        <strain evidence="2">Al4</strain>
    </source>
</reference>
<dbReference type="Gene3D" id="3.40.50.1580">
    <property type="entry name" value="Nucleoside phosphorylase domain"/>
    <property type="match status" value="1"/>
</dbReference>
<evidence type="ECO:0000313" key="2">
    <source>
        <dbReference type="EMBL" id="KAF9690409.1"/>
    </source>
</evidence>
<dbReference type="InterPro" id="IPR035994">
    <property type="entry name" value="Nucleoside_phosphorylase_sf"/>
</dbReference>
<proteinExistence type="predicted"/>
<dbReference type="Gene3D" id="3.40.50.300">
    <property type="entry name" value="P-loop containing nucleotide triphosphate hydrolases"/>
    <property type="match status" value="1"/>
</dbReference>
<dbReference type="InterPro" id="IPR027417">
    <property type="entry name" value="P-loop_NTPase"/>
</dbReference>
<dbReference type="Proteomes" id="UP000651452">
    <property type="component" value="Unassembled WGS sequence"/>
</dbReference>
<dbReference type="EMBL" id="RZGK01000024">
    <property type="protein sequence ID" value="KAF9690409.1"/>
    <property type="molecule type" value="Genomic_DNA"/>
</dbReference>
<name>A0A8H7ISF7_9PLEO</name>
<comment type="caution">
    <text evidence="2">The sequence shown here is derived from an EMBL/GenBank/DDBJ whole genome shotgun (WGS) entry which is preliminary data.</text>
</comment>
<dbReference type="InterPro" id="IPR053137">
    <property type="entry name" value="NLR-like"/>
</dbReference>
<organism evidence="2 3">
    <name type="scientific">Ascochyta lentis</name>
    <dbReference type="NCBI Taxonomy" id="205686"/>
    <lineage>
        <taxon>Eukaryota</taxon>
        <taxon>Fungi</taxon>
        <taxon>Dikarya</taxon>
        <taxon>Ascomycota</taxon>
        <taxon>Pezizomycotina</taxon>
        <taxon>Dothideomycetes</taxon>
        <taxon>Pleosporomycetidae</taxon>
        <taxon>Pleosporales</taxon>
        <taxon>Pleosporineae</taxon>
        <taxon>Didymellaceae</taxon>
        <taxon>Ascochyta</taxon>
    </lineage>
</organism>
<dbReference type="PANTHER" id="PTHR46082">
    <property type="entry name" value="ATP/GTP-BINDING PROTEIN-RELATED"/>
    <property type="match status" value="1"/>
</dbReference>
<dbReference type="GO" id="GO:0009116">
    <property type="term" value="P:nucleoside metabolic process"/>
    <property type="evidence" value="ECO:0007669"/>
    <property type="project" value="InterPro"/>
</dbReference>